<organism evidence="1 2">
    <name type="scientific">Mesomycoplasma hyopneumoniae (strain 232)</name>
    <name type="common">Mycoplasma hyopneumoniae</name>
    <dbReference type="NCBI Taxonomy" id="295358"/>
    <lineage>
        <taxon>Bacteria</taxon>
        <taxon>Bacillati</taxon>
        <taxon>Mycoplasmatota</taxon>
        <taxon>Mycoplasmoidales</taxon>
        <taxon>Metamycoplasmataceae</taxon>
        <taxon>Mesomycoplasma</taxon>
    </lineage>
</organism>
<reference evidence="1 2" key="1">
    <citation type="journal article" date="2004" name="J. Bacteriol.">
        <title>The genome sequence of Mycoplasma hyopneumoniae strain 232, the agent of swine mycoplasmosis.</title>
        <authorList>
            <person name="Minion F.C."/>
            <person name="Lefkowitz E.J."/>
            <person name="Madsen M.L."/>
            <person name="Cleary B.J."/>
            <person name="Swartzell S.M."/>
            <person name="Mahairas G.G."/>
        </authorList>
    </citation>
    <scope>NUCLEOTIDE SEQUENCE [LARGE SCALE GENOMIC DNA]</scope>
    <source>
        <strain evidence="1 2">232</strain>
    </source>
</reference>
<dbReference type="Proteomes" id="UP000006822">
    <property type="component" value="Chromosome"/>
</dbReference>
<accession>Q600P0</accession>
<dbReference type="EMBL" id="AE017332">
    <property type="protein sequence ID" value="AAV27868.1"/>
    <property type="molecule type" value="Genomic_DNA"/>
</dbReference>
<gene>
    <name evidence="1" type="ordered locus">mhp415</name>
</gene>
<dbReference type="AlphaFoldDB" id="Q600P0"/>
<dbReference type="KEGG" id="mhy:mhp415"/>
<protein>
    <submittedName>
        <fullName evidence="1">Uncharacterized protein</fullName>
    </submittedName>
</protein>
<sequence length="64" mass="8105">MWYNIFRFHIYYEFSKTKYYLFFEILVKFPPHNNSINWCAGMKNKKLVNFINFETYEFFILKLL</sequence>
<dbReference type="HOGENOM" id="CLU_2862988_0_0_14"/>
<name>Q600P0_MESH2</name>
<evidence type="ECO:0000313" key="1">
    <source>
        <dbReference type="EMBL" id="AAV27868.1"/>
    </source>
</evidence>
<proteinExistence type="predicted"/>
<evidence type="ECO:0000313" key="2">
    <source>
        <dbReference type="Proteomes" id="UP000006822"/>
    </source>
</evidence>